<keyword evidence="1" id="KW-0812">Transmembrane</keyword>
<evidence type="ECO:0000313" key="3">
    <source>
        <dbReference type="Proteomes" id="UP000663852"/>
    </source>
</evidence>
<dbReference type="Proteomes" id="UP000663852">
    <property type="component" value="Unassembled WGS sequence"/>
</dbReference>
<keyword evidence="1" id="KW-1133">Transmembrane helix</keyword>
<name>A0A814EHS8_ADIRI</name>
<keyword evidence="1" id="KW-0472">Membrane</keyword>
<reference evidence="2" key="1">
    <citation type="submission" date="2021-02" db="EMBL/GenBank/DDBJ databases">
        <authorList>
            <person name="Nowell W R."/>
        </authorList>
    </citation>
    <scope>NUCLEOTIDE SEQUENCE</scope>
</reference>
<sequence length="66" mass="7281">MKSTTFAPPGYSQTISDELIGFDQALPLLTVGVISIVLVVVFGFILCHMDMKSDHSYQSRGIYVEN</sequence>
<proteinExistence type="predicted"/>
<dbReference type="EMBL" id="CAJNOJ010000051">
    <property type="protein sequence ID" value="CAF0966514.1"/>
    <property type="molecule type" value="Genomic_DNA"/>
</dbReference>
<gene>
    <name evidence="2" type="ORF">EDS130_LOCUS13148</name>
</gene>
<organism evidence="2 3">
    <name type="scientific">Adineta ricciae</name>
    <name type="common">Rotifer</name>
    <dbReference type="NCBI Taxonomy" id="249248"/>
    <lineage>
        <taxon>Eukaryota</taxon>
        <taxon>Metazoa</taxon>
        <taxon>Spiralia</taxon>
        <taxon>Gnathifera</taxon>
        <taxon>Rotifera</taxon>
        <taxon>Eurotatoria</taxon>
        <taxon>Bdelloidea</taxon>
        <taxon>Adinetida</taxon>
        <taxon>Adinetidae</taxon>
        <taxon>Adineta</taxon>
    </lineage>
</organism>
<evidence type="ECO:0000313" key="2">
    <source>
        <dbReference type="EMBL" id="CAF0966514.1"/>
    </source>
</evidence>
<evidence type="ECO:0000256" key="1">
    <source>
        <dbReference type="SAM" id="Phobius"/>
    </source>
</evidence>
<protein>
    <submittedName>
        <fullName evidence="2">Uncharacterized protein</fullName>
    </submittedName>
</protein>
<dbReference type="AlphaFoldDB" id="A0A814EHS8"/>
<comment type="caution">
    <text evidence="2">The sequence shown here is derived from an EMBL/GenBank/DDBJ whole genome shotgun (WGS) entry which is preliminary data.</text>
</comment>
<feature type="transmembrane region" description="Helical" evidence="1">
    <location>
        <begin position="25"/>
        <end position="47"/>
    </location>
</feature>
<accession>A0A814EHS8</accession>